<protein>
    <recommendedName>
        <fullName evidence="6">LTXXQ motif family protein</fullName>
    </recommendedName>
</protein>
<sequence>MRAKKIVLLALVALLAFASTASATGLEIVSHPDHERHGHGEEPSLSPDHHRQHGKEQAPVMDWSSFPADIQALKTQLDQIRGEQKNLFQQMNANRDQIREARKALTSDQRSSLKKPALKLIGQMKSTRESIHKLRGKKREAWESFHQHTEVKQWSNAKNDLEGIVKQKKQILAHQKEIVKLQGELLKLVSSSNQSNVDTKK</sequence>
<dbReference type="Proteomes" id="UP001596113">
    <property type="component" value="Unassembled WGS sequence"/>
</dbReference>
<accession>A0ABW0HNC8</accession>
<evidence type="ECO:0008006" key="6">
    <source>
        <dbReference type="Google" id="ProtNLM"/>
    </source>
</evidence>
<keyword evidence="1" id="KW-0175">Coiled coil</keyword>
<comment type="caution">
    <text evidence="4">The sequence shown here is derived from an EMBL/GenBank/DDBJ whole genome shotgun (WGS) entry which is preliminary data.</text>
</comment>
<dbReference type="RefSeq" id="WP_378129481.1">
    <property type="nucleotide sequence ID" value="NZ_JBHSMI010000005.1"/>
</dbReference>
<evidence type="ECO:0000256" key="1">
    <source>
        <dbReference type="SAM" id="Coils"/>
    </source>
</evidence>
<keyword evidence="5" id="KW-1185">Reference proteome</keyword>
<evidence type="ECO:0000256" key="3">
    <source>
        <dbReference type="SAM" id="SignalP"/>
    </source>
</evidence>
<evidence type="ECO:0000313" key="5">
    <source>
        <dbReference type="Proteomes" id="UP001596113"/>
    </source>
</evidence>
<feature type="region of interest" description="Disordered" evidence="2">
    <location>
        <begin position="31"/>
        <end position="58"/>
    </location>
</feature>
<dbReference type="EMBL" id="JBHSMI010000005">
    <property type="protein sequence ID" value="MFC5401686.1"/>
    <property type="molecule type" value="Genomic_DNA"/>
</dbReference>
<organism evidence="4 5">
    <name type="scientific">Cohnella soli</name>
    <dbReference type="NCBI Taxonomy" id="425005"/>
    <lineage>
        <taxon>Bacteria</taxon>
        <taxon>Bacillati</taxon>
        <taxon>Bacillota</taxon>
        <taxon>Bacilli</taxon>
        <taxon>Bacillales</taxon>
        <taxon>Paenibacillaceae</taxon>
        <taxon>Cohnella</taxon>
    </lineage>
</organism>
<proteinExistence type="predicted"/>
<reference evidence="5" key="1">
    <citation type="journal article" date="2019" name="Int. J. Syst. Evol. Microbiol.">
        <title>The Global Catalogue of Microorganisms (GCM) 10K type strain sequencing project: providing services to taxonomists for standard genome sequencing and annotation.</title>
        <authorList>
            <consortium name="The Broad Institute Genomics Platform"/>
            <consortium name="The Broad Institute Genome Sequencing Center for Infectious Disease"/>
            <person name="Wu L."/>
            <person name="Ma J."/>
        </authorList>
    </citation>
    <scope>NUCLEOTIDE SEQUENCE [LARGE SCALE GENOMIC DNA]</scope>
    <source>
        <strain evidence="5">CGMCC 1.18575</strain>
    </source>
</reference>
<feature type="compositionally biased region" description="Basic and acidic residues" evidence="2">
    <location>
        <begin position="31"/>
        <end position="42"/>
    </location>
</feature>
<keyword evidence="3" id="KW-0732">Signal</keyword>
<feature type="coiled-coil region" evidence="1">
    <location>
        <begin position="70"/>
        <end position="108"/>
    </location>
</feature>
<evidence type="ECO:0000256" key="2">
    <source>
        <dbReference type="SAM" id="MobiDB-lite"/>
    </source>
</evidence>
<gene>
    <name evidence="4" type="ORF">ACFPOF_02985</name>
</gene>
<evidence type="ECO:0000313" key="4">
    <source>
        <dbReference type="EMBL" id="MFC5401686.1"/>
    </source>
</evidence>
<feature type="signal peptide" evidence="3">
    <location>
        <begin position="1"/>
        <end position="23"/>
    </location>
</feature>
<name>A0ABW0HNC8_9BACL</name>
<feature type="chain" id="PRO_5045220597" description="LTXXQ motif family protein" evidence="3">
    <location>
        <begin position="24"/>
        <end position="201"/>
    </location>
</feature>